<dbReference type="EMBL" id="CP063189">
    <property type="protein sequence ID" value="WCZ33174.1"/>
    <property type="molecule type" value="Genomic_DNA"/>
</dbReference>
<feature type="signal peptide" evidence="1">
    <location>
        <begin position="1"/>
        <end position="22"/>
    </location>
</feature>
<proteinExistence type="predicted"/>
<evidence type="ECO:0000313" key="3">
    <source>
        <dbReference type="Proteomes" id="UP001220064"/>
    </source>
</evidence>
<dbReference type="Proteomes" id="UP001220064">
    <property type="component" value="Chromosome"/>
</dbReference>
<dbReference type="PROSITE" id="PS51257">
    <property type="entry name" value="PROKAR_LIPOPROTEIN"/>
    <property type="match status" value="1"/>
</dbReference>
<keyword evidence="3" id="KW-1185">Reference proteome</keyword>
<feature type="chain" id="PRO_5047509643" description="DUF306 domain-containing protein" evidence="1">
    <location>
        <begin position="23"/>
        <end position="184"/>
    </location>
</feature>
<protein>
    <recommendedName>
        <fullName evidence="4">DUF306 domain-containing protein</fullName>
    </recommendedName>
</protein>
<gene>
    <name evidence="2" type="ORF">CMASS_08805</name>
</gene>
<dbReference type="RefSeq" id="WP_022863078.1">
    <property type="nucleotide sequence ID" value="NZ_ATVG01000006.1"/>
</dbReference>
<dbReference type="InterPro" id="IPR038670">
    <property type="entry name" value="HslJ-like_sf"/>
</dbReference>
<organism evidence="2 3">
    <name type="scientific">Corynebacterium massiliense DSM 45435</name>
    <dbReference type="NCBI Taxonomy" id="1121364"/>
    <lineage>
        <taxon>Bacteria</taxon>
        <taxon>Bacillati</taxon>
        <taxon>Actinomycetota</taxon>
        <taxon>Actinomycetes</taxon>
        <taxon>Mycobacteriales</taxon>
        <taxon>Corynebacteriaceae</taxon>
        <taxon>Corynebacterium</taxon>
    </lineage>
</organism>
<keyword evidence="1" id="KW-0732">Signal</keyword>
<evidence type="ECO:0000313" key="2">
    <source>
        <dbReference type="EMBL" id="WCZ33174.1"/>
    </source>
</evidence>
<name>A0ABY7U9A1_9CORY</name>
<evidence type="ECO:0008006" key="4">
    <source>
        <dbReference type="Google" id="ProtNLM"/>
    </source>
</evidence>
<sequence>MTANRSRVLAAFVALSTTVVLAACGSGHSDAPANDKSPAATEAGSAADHIAGRQWQAVGIYTSPDSPARIPRDIAEQPSIVLGKATAVGSTGCVRYSARVSYFDGDEPANVEDANIMRIDHVDFEDAGRKDRPCTGSSAWADNNIRQLIAEGAEFAVSLDPNGELILRLRDGQVESPSLRFAGL</sequence>
<dbReference type="Gene3D" id="2.40.128.270">
    <property type="match status" value="1"/>
</dbReference>
<accession>A0ABY7U9A1</accession>
<reference evidence="2 3" key="1">
    <citation type="submission" date="2020-10" db="EMBL/GenBank/DDBJ databases">
        <title>Complete genome sequence of Corynebacterium massiliense DSM 45435, type strain of Corynebacterium massiliense.</title>
        <authorList>
            <person name="Busche T."/>
            <person name="Kalinowski J."/>
            <person name="Ruckert C."/>
        </authorList>
    </citation>
    <scope>NUCLEOTIDE SEQUENCE [LARGE SCALE GENOMIC DNA]</scope>
    <source>
        <strain evidence="2 3">DSM 45435</strain>
    </source>
</reference>
<evidence type="ECO:0000256" key="1">
    <source>
        <dbReference type="SAM" id="SignalP"/>
    </source>
</evidence>